<dbReference type="Proteomes" id="UP000202888">
    <property type="component" value="Segment"/>
</dbReference>
<dbReference type="EMBL" id="KP671755">
    <property type="protein sequence ID" value="AJT61175.1"/>
    <property type="molecule type" value="Genomic_DNA"/>
</dbReference>
<organism evidence="1 2">
    <name type="scientific">Vibrio phage ValKK3</name>
    <dbReference type="NCBI Taxonomy" id="1610855"/>
    <lineage>
        <taxon>Viruses</taxon>
        <taxon>Duplodnaviria</taxon>
        <taxon>Heunggongvirae</taxon>
        <taxon>Uroviricota</taxon>
        <taxon>Caudoviricetes</taxon>
        <taxon>Pantevenvirales</taxon>
        <taxon>Straboviridae</taxon>
        <taxon>Schizotequatrovirus</taxon>
        <taxon>Schizotequatrovirus valkk3</taxon>
    </lineage>
</organism>
<keyword evidence="2" id="KW-1185">Reference proteome</keyword>
<dbReference type="GeneID" id="26628660"/>
<proteinExistence type="predicted"/>
<protein>
    <submittedName>
        <fullName evidence="1">Uncharacterized protein</fullName>
    </submittedName>
</protein>
<dbReference type="RefSeq" id="YP_009201437.1">
    <property type="nucleotide sequence ID" value="NC_028829.1"/>
</dbReference>
<dbReference type="KEGG" id="vg:26628660"/>
<reference evidence="1 2" key="1">
    <citation type="journal article" date="2016" name="Genom Data">
        <title>Complete genome sequence of a giant Vibrio phage ValKK3 infecting Vibrio alginolyticus.</title>
        <authorList>
            <person name="Lal T.M."/>
            <person name="Sano M."/>
            <person name="Hatai K."/>
            <person name="Ransangan J."/>
        </authorList>
    </citation>
    <scope>NUCLEOTIDE SEQUENCE [LARGE SCALE GENOMIC DNA]</scope>
</reference>
<name>A0A0D4DBC3_9CAUD</name>
<dbReference type="OrthoDB" id="28852at10239"/>
<evidence type="ECO:0000313" key="2">
    <source>
        <dbReference type="Proteomes" id="UP000202888"/>
    </source>
</evidence>
<sequence length="112" mass="12904">MAFTKVNLPEKRSRRSIYIPAGQYYADLDMTHPQQRDGNYFSVLATYGDVQIAFGGRWYEKTRPEDPEDPLPLFPEDFILVANNGHYEAQGNLFNTNTRIWFSSISGCTLVY</sequence>
<evidence type="ECO:0000313" key="1">
    <source>
        <dbReference type="EMBL" id="AJT61175.1"/>
    </source>
</evidence>
<accession>A0A0D4DBC3</accession>